<reference evidence="2 3" key="1">
    <citation type="journal article" date="2012" name="J. Bacteriol.">
        <title>Complete Genome Sequence of the Naphthalene-Degrading Pseudomonas putida Strain ND6.</title>
        <authorList>
            <person name="Li S."/>
            <person name="Zhao H."/>
            <person name="Li Y."/>
            <person name="Niu S."/>
            <person name="Cai B."/>
        </authorList>
    </citation>
    <scope>NUCLEOTIDE SEQUENCE [LARGE SCALE GENOMIC DNA]</scope>
    <source>
        <strain evidence="2 3">ND6</strain>
    </source>
</reference>
<feature type="domain" description="HTH cro/C1-type" evidence="1">
    <location>
        <begin position="25"/>
        <end position="78"/>
    </location>
</feature>
<dbReference type="Proteomes" id="UP000005268">
    <property type="component" value="Chromosome"/>
</dbReference>
<accession>I3V4J4</accession>
<dbReference type="HOGENOM" id="CLU_066192_35_2_6"/>
<dbReference type="KEGG" id="ppi:YSA_10869"/>
<dbReference type="Pfam" id="PF01381">
    <property type="entry name" value="HTH_3"/>
    <property type="match status" value="1"/>
</dbReference>
<dbReference type="PROSITE" id="PS50943">
    <property type="entry name" value="HTH_CROC1"/>
    <property type="match status" value="1"/>
</dbReference>
<sequence length="104" mass="11367">MFNVASSFLLQESQMELNDALGQALRNARLRKGFTQEDFGGISSRTYISSLERGMKAVTVNKLATIAEMMDVHPLSILAEGFALQSGTSLDALLARVKKELSDD</sequence>
<name>I3V4J4_PSEPU</name>
<organism evidence="2 3">
    <name type="scientific">Pseudomonas putida ND6</name>
    <dbReference type="NCBI Taxonomy" id="231023"/>
    <lineage>
        <taxon>Bacteria</taxon>
        <taxon>Pseudomonadati</taxon>
        <taxon>Pseudomonadota</taxon>
        <taxon>Gammaproteobacteria</taxon>
        <taxon>Pseudomonadales</taxon>
        <taxon>Pseudomonadaceae</taxon>
        <taxon>Pseudomonas</taxon>
    </lineage>
</organism>
<dbReference type="EMBL" id="CP003588">
    <property type="protein sequence ID" value="AFK72665.1"/>
    <property type="molecule type" value="Genomic_DNA"/>
</dbReference>
<dbReference type="Gene3D" id="1.10.260.40">
    <property type="entry name" value="lambda repressor-like DNA-binding domains"/>
    <property type="match status" value="1"/>
</dbReference>
<dbReference type="InterPro" id="IPR010982">
    <property type="entry name" value="Lambda_DNA-bd_dom_sf"/>
</dbReference>
<dbReference type="PATRIC" id="fig|231023.4.peg.5220"/>
<dbReference type="SMART" id="SM00530">
    <property type="entry name" value="HTH_XRE"/>
    <property type="match status" value="1"/>
</dbReference>
<dbReference type="GO" id="GO:0003677">
    <property type="term" value="F:DNA binding"/>
    <property type="evidence" value="ECO:0007669"/>
    <property type="project" value="InterPro"/>
</dbReference>
<evidence type="ECO:0000259" key="1">
    <source>
        <dbReference type="PROSITE" id="PS50943"/>
    </source>
</evidence>
<dbReference type="SUPFAM" id="SSF47413">
    <property type="entry name" value="lambda repressor-like DNA-binding domains"/>
    <property type="match status" value="1"/>
</dbReference>
<gene>
    <name evidence="2" type="ORF">YSA_10869</name>
</gene>
<dbReference type="AlphaFoldDB" id="I3V4J4"/>
<evidence type="ECO:0000313" key="2">
    <source>
        <dbReference type="EMBL" id="AFK72665.1"/>
    </source>
</evidence>
<dbReference type="InterPro" id="IPR001387">
    <property type="entry name" value="Cro/C1-type_HTH"/>
</dbReference>
<evidence type="ECO:0000313" key="3">
    <source>
        <dbReference type="Proteomes" id="UP000005268"/>
    </source>
</evidence>
<proteinExistence type="predicted"/>
<dbReference type="CDD" id="cd00093">
    <property type="entry name" value="HTH_XRE"/>
    <property type="match status" value="1"/>
</dbReference>
<protein>
    <submittedName>
        <fullName evidence="2">PbsX family transcriptional regulator</fullName>
    </submittedName>
</protein>